<keyword evidence="1" id="KW-1133">Transmembrane helix</keyword>
<evidence type="ECO:0000256" key="1">
    <source>
        <dbReference type="SAM" id="Phobius"/>
    </source>
</evidence>
<organism evidence="2 3">
    <name type="scientific">Paenibacillus polymyxa</name>
    <name type="common">Bacillus polymyxa</name>
    <dbReference type="NCBI Taxonomy" id="1406"/>
    <lineage>
        <taxon>Bacteria</taxon>
        <taxon>Bacillati</taxon>
        <taxon>Bacillota</taxon>
        <taxon>Bacilli</taxon>
        <taxon>Bacillales</taxon>
        <taxon>Paenibacillaceae</taxon>
        <taxon>Paenibacillus</taxon>
    </lineage>
</organism>
<name>A0A8I1LNL3_PAEPO</name>
<keyword evidence="1" id="KW-0812">Transmembrane</keyword>
<evidence type="ECO:0000313" key="2">
    <source>
        <dbReference type="EMBL" id="MBM0631644.1"/>
    </source>
</evidence>
<accession>A0A8I1LNL3</accession>
<sequence length="117" mass="13372">MNKDKDFKIVISSIILGGSFIIGSYINAHFSSNEKILTPQISQSSLSDSVLNKEEAAAYLKIPVTQLDNIIKRDTEQKKKLSVYDTYQFIPYADLDGHIVFQKDNLNKWLDFITQKK</sequence>
<reference evidence="2" key="1">
    <citation type="submission" date="2020-12" db="EMBL/GenBank/DDBJ databases">
        <title>Paenibacillus polymyxa LMG 27872: a double-edged sword.</title>
        <authorList>
            <person name="Langendries S."/>
            <person name="Garcia Mendez S."/>
            <person name="Beirinckx S."/>
            <person name="Viaene T."/>
            <person name="Baeyen S."/>
            <person name="Goeminne G."/>
            <person name="Willems A."/>
            <person name="Debode J."/>
            <person name="Goormachtig S."/>
        </authorList>
    </citation>
    <scope>NUCLEOTIDE SEQUENCE</scope>
    <source>
        <strain evidence="2">LMG 27872</strain>
    </source>
</reference>
<comment type="caution">
    <text evidence="2">The sequence shown here is derived from an EMBL/GenBank/DDBJ whole genome shotgun (WGS) entry which is preliminary data.</text>
</comment>
<dbReference type="AlphaFoldDB" id="A0A8I1LNL3"/>
<evidence type="ECO:0000313" key="3">
    <source>
        <dbReference type="Proteomes" id="UP000650605"/>
    </source>
</evidence>
<protein>
    <submittedName>
        <fullName evidence="2">Uncharacterized protein</fullName>
    </submittedName>
</protein>
<dbReference type="EMBL" id="JAEHFQ010000001">
    <property type="protein sequence ID" value="MBM0631644.1"/>
    <property type="molecule type" value="Genomic_DNA"/>
</dbReference>
<keyword evidence="1" id="KW-0472">Membrane</keyword>
<feature type="transmembrane region" description="Helical" evidence="1">
    <location>
        <begin position="7"/>
        <end position="26"/>
    </location>
</feature>
<dbReference type="RefSeq" id="WP_165145249.1">
    <property type="nucleotide sequence ID" value="NZ_JAEHFQ010000001.1"/>
</dbReference>
<dbReference type="Proteomes" id="UP000650605">
    <property type="component" value="Unassembled WGS sequence"/>
</dbReference>
<proteinExistence type="predicted"/>
<gene>
    <name evidence="2" type="ORF">JDW19_00625</name>
</gene>